<name>A0A7S5UBA2_9ACTN</name>
<dbReference type="InterPro" id="IPR015421">
    <property type="entry name" value="PyrdxlP-dep_Trfase_major"/>
</dbReference>
<evidence type="ECO:0000256" key="2">
    <source>
        <dbReference type="ARBA" id="ARBA00022576"/>
    </source>
</evidence>
<comment type="cofactor">
    <cofactor evidence="1">
        <name>pyridoxal 5'-phosphate</name>
        <dbReference type="ChEBI" id="CHEBI:597326"/>
    </cofactor>
</comment>
<proteinExistence type="inferred from homology"/>
<organism evidence="7">
    <name type="scientific">Streptomyces novoguineensis</name>
    <dbReference type="NCBI Taxonomy" id="2586640"/>
    <lineage>
        <taxon>Bacteria</taxon>
        <taxon>Bacillati</taxon>
        <taxon>Actinomycetota</taxon>
        <taxon>Actinomycetes</taxon>
        <taxon>Kitasatosporales</taxon>
        <taxon>Streptomycetaceae</taxon>
        <taxon>Streptomyces</taxon>
    </lineage>
</organism>
<evidence type="ECO:0000256" key="5">
    <source>
        <dbReference type="RuleBase" id="RU003560"/>
    </source>
</evidence>
<dbReference type="InterPro" id="IPR015424">
    <property type="entry name" value="PyrdxlP-dep_Trfase"/>
</dbReference>
<dbReference type="InterPro" id="IPR050103">
    <property type="entry name" value="Class-III_PLP-dep_AT"/>
</dbReference>
<keyword evidence="4 5" id="KW-0663">Pyridoxal phosphate</keyword>
<accession>A0A7S5UBA2</accession>
<dbReference type="Gene3D" id="3.90.1150.10">
    <property type="entry name" value="Aspartate Aminotransferase, domain 1"/>
    <property type="match status" value="1"/>
</dbReference>
<dbReference type="Pfam" id="PF00202">
    <property type="entry name" value="Aminotran_3"/>
    <property type="match status" value="1"/>
</dbReference>
<dbReference type="GO" id="GO:0008483">
    <property type="term" value="F:transaminase activity"/>
    <property type="evidence" value="ECO:0007669"/>
    <property type="project" value="UniProtKB-KW"/>
</dbReference>
<gene>
    <name evidence="7" type="primary">apmA6</name>
</gene>
<reference evidence="7" key="1">
    <citation type="submission" date="2018-12" db="EMBL/GenBank/DDBJ databases">
        <authorList>
            <person name="Kang W.-J."/>
            <person name="Pan H.-X."/>
            <person name="Tang G.-L."/>
        </authorList>
    </citation>
    <scope>NUCLEOTIDE SEQUENCE</scope>
    <source>
        <strain evidence="7">T-36496</strain>
    </source>
</reference>
<feature type="compositionally biased region" description="Basic and acidic residues" evidence="6">
    <location>
        <begin position="8"/>
        <end position="17"/>
    </location>
</feature>
<keyword evidence="2 7" id="KW-0032">Aminotransferase</keyword>
<protein>
    <submittedName>
        <fullName evidence="7">Aminotransferase</fullName>
    </submittedName>
</protein>
<evidence type="ECO:0000256" key="6">
    <source>
        <dbReference type="SAM" id="MobiDB-lite"/>
    </source>
</evidence>
<dbReference type="SUPFAM" id="SSF53383">
    <property type="entry name" value="PLP-dependent transferases"/>
    <property type="match status" value="1"/>
</dbReference>
<dbReference type="PANTHER" id="PTHR11986">
    <property type="entry name" value="AMINOTRANSFERASE CLASS III"/>
    <property type="match status" value="1"/>
</dbReference>
<dbReference type="AlphaFoldDB" id="A0A7S5UBA2"/>
<evidence type="ECO:0000313" key="7">
    <source>
        <dbReference type="EMBL" id="QHW08543.1"/>
    </source>
</evidence>
<feature type="region of interest" description="Disordered" evidence="6">
    <location>
        <begin position="1"/>
        <end position="21"/>
    </location>
</feature>
<comment type="similarity">
    <text evidence="5">Belongs to the class-III pyridoxal-phosphate-dependent aminotransferase family.</text>
</comment>
<dbReference type="InterPro" id="IPR015422">
    <property type="entry name" value="PyrdxlP-dep_Trfase_small"/>
</dbReference>
<evidence type="ECO:0000256" key="4">
    <source>
        <dbReference type="ARBA" id="ARBA00022898"/>
    </source>
</evidence>
<keyword evidence="3 7" id="KW-0808">Transferase</keyword>
<dbReference type="PANTHER" id="PTHR11986:SF79">
    <property type="entry name" value="ACETYLORNITHINE AMINOTRANSFERASE, MITOCHONDRIAL"/>
    <property type="match status" value="1"/>
</dbReference>
<sequence>MTSAPDFPRIELPEMTHENPSGTTDAWFDRTMHMDQYGARLPFGSLGAKGLTHRFVELSGADQGQELDVLDASGGYASACLGAGSPVVGAALTRAVAEAGYVTDEIHSWERAKLLAFLFGEGGLWAERFPADQYHVAGRNSGSEGMELALRLALEHRFDHRRLRPAEGRGQRDIVLAFEGAWHGWTGGVLPLLNKRHYRVGLPSVAAEPYGFTVRHIPFGQVDAARDFFARHGDRVLAVVVEAVQGDAGIIVPPAGYLREVARLCTDSGALLVADEVLTFAKTGQFFAMTDEQGPIPTDVTVVGKSLGMGALSTSMVIARRHLTVRATGAISTSDLRPLTCAVIRAGLEHIQSEGLLERSRELGEHLAKRLDEELVTPYPELYTESRGAGVMHGVELTRRAADRLGELRETMIRSGVFVEFMGGAGRRSGNLRYVFPTMRVAPPLICTTADADAVVERLAAGSRRFLETHA</sequence>
<dbReference type="Gene3D" id="3.40.640.10">
    <property type="entry name" value="Type I PLP-dependent aspartate aminotransferase-like (Major domain)"/>
    <property type="match status" value="1"/>
</dbReference>
<reference evidence="7" key="2">
    <citation type="journal article" date="2020" name="J. Am. Chem. Soc.">
        <title>Characterization of Miharamycin Biosynthesis Reveals a Hybrid NRPS-PKS to Synthesize High-Carbon Sugar from a Complex Nucleoside.</title>
        <authorList>
            <person name="Wang F."/>
            <person name="Zhang W.H."/>
            <person name="Zhao J."/>
            <person name="Kang W.J."/>
            <person name="Wang S."/>
            <person name="Yu B."/>
            <person name="Pan H.X."/>
            <person name="Tang G.L."/>
        </authorList>
    </citation>
    <scope>NUCLEOTIDE SEQUENCE</scope>
    <source>
        <strain evidence="7">T-36496</strain>
    </source>
</reference>
<evidence type="ECO:0000256" key="1">
    <source>
        <dbReference type="ARBA" id="ARBA00001933"/>
    </source>
</evidence>
<dbReference type="EMBL" id="MK257770">
    <property type="protein sequence ID" value="QHW08543.1"/>
    <property type="molecule type" value="Genomic_DNA"/>
</dbReference>
<dbReference type="InterPro" id="IPR005814">
    <property type="entry name" value="Aminotrans_3"/>
</dbReference>
<dbReference type="GO" id="GO:0042802">
    <property type="term" value="F:identical protein binding"/>
    <property type="evidence" value="ECO:0007669"/>
    <property type="project" value="TreeGrafter"/>
</dbReference>
<dbReference type="GO" id="GO:0030170">
    <property type="term" value="F:pyridoxal phosphate binding"/>
    <property type="evidence" value="ECO:0007669"/>
    <property type="project" value="InterPro"/>
</dbReference>
<evidence type="ECO:0000256" key="3">
    <source>
        <dbReference type="ARBA" id="ARBA00022679"/>
    </source>
</evidence>